<evidence type="ECO:0000256" key="2">
    <source>
        <dbReference type="ARBA" id="ARBA00022741"/>
    </source>
</evidence>
<dbReference type="AlphaFoldDB" id="A0A1F5F3K4"/>
<protein>
    <recommendedName>
        <fullName evidence="7">Transcriptional repressor NrdR</fullName>
    </recommendedName>
</protein>
<keyword evidence="6 7" id="KW-0804">Transcription</keyword>
<dbReference type="HAMAP" id="MF_00440">
    <property type="entry name" value="NrdR"/>
    <property type="match status" value="1"/>
</dbReference>
<evidence type="ECO:0000313" key="10">
    <source>
        <dbReference type="Proteomes" id="UP000176191"/>
    </source>
</evidence>
<keyword evidence="5 7" id="KW-0238">DNA-binding</keyword>
<dbReference type="GO" id="GO:0003677">
    <property type="term" value="F:DNA binding"/>
    <property type="evidence" value="ECO:0007669"/>
    <property type="project" value="UniProtKB-KW"/>
</dbReference>
<keyword evidence="7" id="KW-0863">Zinc-finger</keyword>
<dbReference type="SUPFAM" id="SSF57783">
    <property type="entry name" value="Zinc beta-ribbon"/>
    <property type="match status" value="1"/>
</dbReference>
<dbReference type="Pfam" id="PF22811">
    <property type="entry name" value="Zn_ribbon_NrdR"/>
    <property type="match status" value="1"/>
</dbReference>
<dbReference type="EMBL" id="MFAK01000039">
    <property type="protein sequence ID" value="OGD74160.1"/>
    <property type="molecule type" value="Genomic_DNA"/>
</dbReference>
<keyword evidence="2 7" id="KW-0547">Nucleotide-binding</keyword>
<feature type="zinc finger region" evidence="7">
    <location>
        <begin position="3"/>
        <end position="34"/>
    </location>
</feature>
<dbReference type="InterPro" id="IPR005144">
    <property type="entry name" value="ATP-cone_dom"/>
</dbReference>
<evidence type="ECO:0000313" key="9">
    <source>
        <dbReference type="EMBL" id="OGD74160.1"/>
    </source>
</evidence>
<comment type="similarity">
    <text evidence="7">Belongs to the NrdR family.</text>
</comment>
<evidence type="ECO:0000256" key="3">
    <source>
        <dbReference type="ARBA" id="ARBA00022840"/>
    </source>
</evidence>
<dbReference type="InterPro" id="IPR055173">
    <property type="entry name" value="NrdR-like_N"/>
</dbReference>
<dbReference type="Proteomes" id="UP000176191">
    <property type="component" value="Unassembled WGS sequence"/>
</dbReference>
<feature type="domain" description="ATP-cone" evidence="8">
    <location>
        <begin position="49"/>
        <end position="139"/>
    </location>
</feature>
<dbReference type="Pfam" id="PF03477">
    <property type="entry name" value="ATP-cone"/>
    <property type="match status" value="1"/>
</dbReference>
<evidence type="ECO:0000256" key="4">
    <source>
        <dbReference type="ARBA" id="ARBA00023015"/>
    </source>
</evidence>
<comment type="caution">
    <text evidence="9">The sequence shown here is derived from an EMBL/GenBank/DDBJ whole genome shotgun (WGS) entry which is preliminary data.</text>
</comment>
<name>A0A1F5F3K4_9BACT</name>
<gene>
    <name evidence="7" type="primary">nrdR</name>
    <name evidence="9" type="ORF">A2228_03155</name>
</gene>
<dbReference type="PANTHER" id="PTHR30455:SF2">
    <property type="entry name" value="TRANSCRIPTIONAL REPRESSOR NRDR"/>
    <property type="match status" value="1"/>
</dbReference>
<keyword evidence="3 7" id="KW-0067">ATP-binding</keyword>
<keyword evidence="7" id="KW-0862">Zinc</keyword>
<keyword evidence="7" id="KW-0479">Metal-binding</keyword>
<proteinExistence type="inferred from homology"/>
<dbReference type="GO" id="GO:0045892">
    <property type="term" value="P:negative regulation of DNA-templated transcription"/>
    <property type="evidence" value="ECO:0007669"/>
    <property type="project" value="UniProtKB-UniRule"/>
</dbReference>
<evidence type="ECO:0000256" key="5">
    <source>
        <dbReference type="ARBA" id="ARBA00023125"/>
    </source>
</evidence>
<comment type="cofactor">
    <cofactor evidence="7">
        <name>Zn(2+)</name>
        <dbReference type="ChEBI" id="CHEBI:29105"/>
    </cofactor>
    <text evidence="7">Binds 1 zinc ion.</text>
</comment>
<dbReference type="PROSITE" id="PS51161">
    <property type="entry name" value="ATP_CONE"/>
    <property type="match status" value="1"/>
</dbReference>
<dbReference type="GO" id="GO:0005524">
    <property type="term" value="F:ATP binding"/>
    <property type="evidence" value="ECO:0007669"/>
    <property type="project" value="UniProtKB-UniRule"/>
</dbReference>
<evidence type="ECO:0000259" key="8">
    <source>
        <dbReference type="PROSITE" id="PS51161"/>
    </source>
</evidence>
<dbReference type="NCBIfam" id="TIGR00244">
    <property type="entry name" value="transcriptional regulator NrdR"/>
    <property type="match status" value="1"/>
</dbReference>
<comment type="function">
    <text evidence="7">Negatively regulates transcription of bacterial ribonucleotide reductase nrd genes and operons by binding to NrdR-boxes.</text>
</comment>
<dbReference type="InterPro" id="IPR003796">
    <property type="entry name" value="RNR_NrdR-like"/>
</dbReference>
<reference evidence="9 10" key="1">
    <citation type="journal article" date="2016" name="Nat. Commun.">
        <title>Thousands of microbial genomes shed light on interconnected biogeochemical processes in an aquifer system.</title>
        <authorList>
            <person name="Anantharaman K."/>
            <person name="Brown C.T."/>
            <person name="Hug L.A."/>
            <person name="Sharon I."/>
            <person name="Castelle C.J."/>
            <person name="Probst A.J."/>
            <person name="Thomas B.C."/>
            <person name="Singh A."/>
            <person name="Wilkins M.J."/>
            <person name="Karaoz U."/>
            <person name="Brodie E.L."/>
            <person name="Williams K.H."/>
            <person name="Hubbard S.S."/>
            <person name="Banfield J.F."/>
        </authorList>
    </citation>
    <scope>NUCLEOTIDE SEQUENCE [LARGE SCALE GENOMIC DNA]</scope>
</reference>
<dbReference type="GO" id="GO:0008270">
    <property type="term" value="F:zinc ion binding"/>
    <property type="evidence" value="ECO:0007669"/>
    <property type="project" value="UniProtKB-UniRule"/>
</dbReference>
<sequence length="152" mass="17891">MQCPYCHHEDTSVLESRITDEGGVMRRRRECVKCGKRFTTYERAEGVDIKVVKKSGKIEDFDREKLKRGVMKATWKRPVSMEEIEAMVDEIERILRRKTSTEVRSWEIGNLVINRLKKIDPLAYLLFASVYREFESLADFEEEIKKLKENAA</sequence>
<organism evidence="9 10">
    <name type="scientific">Candidatus Collierbacteria bacterium RIFOXYA2_FULL_46_10</name>
    <dbReference type="NCBI Taxonomy" id="1817726"/>
    <lineage>
        <taxon>Bacteria</taxon>
        <taxon>Candidatus Collieribacteriota</taxon>
    </lineage>
</organism>
<dbReference type="PANTHER" id="PTHR30455">
    <property type="entry name" value="TRANSCRIPTIONAL REPRESSOR NRDR"/>
    <property type="match status" value="1"/>
</dbReference>
<accession>A0A1F5F3K4</accession>
<evidence type="ECO:0000256" key="7">
    <source>
        <dbReference type="HAMAP-Rule" id="MF_00440"/>
    </source>
</evidence>
<keyword evidence="4 7" id="KW-0805">Transcription regulation</keyword>
<evidence type="ECO:0000256" key="1">
    <source>
        <dbReference type="ARBA" id="ARBA00022491"/>
    </source>
</evidence>
<keyword evidence="1 7" id="KW-0678">Repressor</keyword>
<evidence type="ECO:0000256" key="6">
    <source>
        <dbReference type="ARBA" id="ARBA00023163"/>
    </source>
</evidence>